<sequence length="66" mass="7389">MATQTLKLNAKTGEKEGKNFWDRCGVLFVNTDETGNITSIQVKHSMFPGVEMVAFPKRTDDEPVTE</sequence>
<evidence type="ECO:0000313" key="1">
    <source>
        <dbReference type="EMBL" id="SDX85536.1"/>
    </source>
</evidence>
<gene>
    <name evidence="1" type="ORF">SAMN05444358_11332</name>
</gene>
<evidence type="ECO:0000313" key="2">
    <source>
        <dbReference type="Proteomes" id="UP000183400"/>
    </source>
</evidence>
<dbReference type="AlphaFoldDB" id="A0A1H3F3H2"/>
<organism evidence="1 2">
    <name type="scientific">Ruegeria halocynthiae</name>
    <dbReference type="NCBI Taxonomy" id="985054"/>
    <lineage>
        <taxon>Bacteria</taxon>
        <taxon>Pseudomonadati</taxon>
        <taxon>Pseudomonadota</taxon>
        <taxon>Alphaproteobacteria</taxon>
        <taxon>Rhodobacterales</taxon>
        <taxon>Roseobacteraceae</taxon>
        <taxon>Ruegeria</taxon>
    </lineage>
</organism>
<dbReference type="Proteomes" id="UP000183400">
    <property type="component" value="Unassembled WGS sequence"/>
</dbReference>
<protein>
    <submittedName>
        <fullName evidence="1">Uncharacterized protein</fullName>
    </submittedName>
</protein>
<keyword evidence="2" id="KW-1185">Reference proteome</keyword>
<accession>A0A1H3F3H2</accession>
<name>A0A1H3F3H2_9RHOB</name>
<reference evidence="2" key="1">
    <citation type="submission" date="2016-10" db="EMBL/GenBank/DDBJ databases">
        <authorList>
            <person name="Varghese N."/>
            <person name="Submissions S."/>
        </authorList>
    </citation>
    <scope>NUCLEOTIDE SEQUENCE [LARGE SCALE GENOMIC DNA]</scope>
    <source>
        <strain evidence="2">DSM 27839</strain>
    </source>
</reference>
<dbReference type="EMBL" id="FNNP01000013">
    <property type="protein sequence ID" value="SDX85536.1"/>
    <property type="molecule type" value="Genomic_DNA"/>
</dbReference>
<dbReference type="RefSeq" id="WP_143030629.1">
    <property type="nucleotide sequence ID" value="NZ_FNNP01000013.1"/>
</dbReference>
<dbReference type="OrthoDB" id="7775137at2"/>
<proteinExistence type="predicted"/>